<dbReference type="GO" id="GO:0046872">
    <property type="term" value="F:metal ion binding"/>
    <property type="evidence" value="ECO:0007669"/>
    <property type="project" value="InterPro"/>
</dbReference>
<accession>A0A8K0F1W5</accession>
<dbReference type="InterPro" id="IPR050361">
    <property type="entry name" value="MPP/UQCRC_Complex"/>
</dbReference>
<proteinExistence type="inferred from homology"/>
<sequence length="464" mass="46562">MQRRLLSTATLAEPLFGLPTLSASAASASLSAAAATPNGVSTILASAPSSGTSTVSIAVRGGSRLSTVSAGTAAVYQRVALQSATPSASAFRRSRALEALGATASVTTTREATLVSVSAQPENLQPAFDLVADALVNSSLREHEVREVLHQLVDTGDAADALADPVARTLEELNAAAFRYGELGRSVYLAPNADVVSTADVKAFHAQTVGASGSNTAVVAAGAVPFETAEAFVQAVSASALGSTPKTGAKVAFARSRYTGGETRVSVGGAESYGALAFGSASVSESSAAAIQVLAAVLGGVDKLSHVRGPVASQSLVGLKLKNNAAVRVARAFASIYSDAQLLGFFFAAQNGDAFRGAVNSAAESIKQIALNAALPAEAIARARNAVLAAQADALGSAAGFSAQTALELVGASQKVSVEAIRKVSAEDVARVAKELAAAKPTVVVLGEISSAPFADEIAQALKL</sequence>
<evidence type="ECO:0000256" key="4">
    <source>
        <dbReference type="ARBA" id="ARBA00022792"/>
    </source>
</evidence>
<dbReference type="OrthoDB" id="6369905at2759"/>
<evidence type="ECO:0000256" key="6">
    <source>
        <dbReference type="ARBA" id="ARBA00022982"/>
    </source>
</evidence>
<keyword evidence="2" id="KW-0813">Transport</keyword>
<keyword evidence="14" id="KW-1185">Reference proteome</keyword>
<dbReference type="PANTHER" id="PTHR11851:SF209">
    <property type="entry name" value="CYTOCHROME B-C1 COMPLEX SUBUNIT 2, MITOCHONDRIAL"/>
    <property type="match status" value="1"/>
</dbReference>
<dbReference type="InterPro" id="IPR007863">
    <property type="entry name" value="Peptidase_M16_C"/>
</dbReference>
<keyword evidence="8" id="KW-0472">Membrane</keyword>
<keyword evidence="6" id="KW-0249">Electron transport</keyword>
<evidence type="ECO:0000256" key="10">
    <source>
        <dbReference type="ARBA" id="ARBA00040751"/>
    </source>
</evidence>
<evidence type="ECO:0000313" key="13">
    <source>
        <dbReference type="EMBL" id="KAF0852193.1"/>
    </source>
</evidence>
<evidence type="ECO:0000256" key="5">
    <source>
        <dbReference type="ARBA" id="ARBA00022946"/>
    </source>
</evidence>
<keyword evidence="5" id="KW-0809">Transit peptide</keyword>
<dbReference type="InterPro" id="IPR011249">
    <property type="entry name" value="Metalloenz_LuxS/M16"/>
</dbReference>
<dbReference type="SUPFAM" id="SSF63411">
    <property type="entry name" value="LuxS/MPP-like metallohydrolase"/>
    <property type="match status" value="2"/>
</dbReference>
<evidence type="ECO:0000259" key="11">
    <source>
        <dbReference type="Pfam" id="PF00675"/>
    </source>
</evidence>
<dbReference type="EMBL" id="VRVR01000053">
    <property type="protein sequence ID" value="KAF0852193.1"/>
    <property type="molecule type" value="Genomic_DNA"/>
</dbReference>
<comment type="subcellular location">
    <subcellularLocation>
        <location evidence="1">Mitochondrion inner membrane</location>
        <topology evidence="1">Peripheral membrane protein</topology>
        <orientation evidence="1">Matrix side</orientation>
    </subcellularLocation>
</comment>
<comment type="caution">
    <text evidence="13">The sequence shown here is derived from an EMBL/GenBank/DDBJ whole genome shotgun (WGS) entry which is preliminary data.</text>
</comment>
<feature type="domain" description="Peptidase M16 C-terminal" evidence="12">
    <location>
        <begin position="197"/>
        <end position="386"/>
    </location>
</feature>
<evidence type="ECO:0000313" key="14">
    <source>
        <dbReference type="Proteomes" id="UP000799049"/>
    </source>
</evidence>
<feature type="domain" description="Peptidase M16 N-terminal" evidence="11">
    <location>
        <begin position="43"/>
        <end position="188"/>
    </location>
</feature>
<evidence type="ECO:0000256" key="1">
    <source>
        <dbReference type="ARBA" id="ARBA00004443"/>
    </source>
</evidence>
<evidence type="ECO:0000256" key="8">
    <source>
        <dbReference type="ARBA" id="ARBA00023136"/>
    </source>
</evidence>
<dbReference type="Pfam" id="PF05193">
    <property type="entry name" value="Peptidase_M16_C"/>
    <property type="match status" value="1"/>
</dbReference>
<dbReference type="PANTHER" id="PTHR11851">
    <property type="entry name" value="METALLOPROTEASE"/>
    <property type="match status" value="1"/>
</dbReference>
<gene>
    <name evidence="13" type="ORF">ANDGO_03511</name>
</gene>
<keyword evidence="7" id="KW-0496">Mitochondrion</keyword>
<evidence type="ECO:0000256" key="7">
    <source>
        <dbReference type="ARBA" id="ARBA00023128"/>
    </source>
</evidence>
<comment type="similarity">
    <text evidence="9">Belongs to the peptidase M16 family. UQCRC2/QCR2 subfamily.</text>
</comment>
<dbReference type="GO" id="GO:0005743">
    <property type="term" value="C:mitochondrial inner membrane"/>
    <property type="evidence" value="ECO:0007669"/>
    <property type="project" value="UniProtKB-SubCell"/>
</dbReference>
<keyword evidence="4" id="KW-0999">Mitochondrion inner membrane</keyword>
<evidence type="ECO:0000259" key="12">
    <source>
        <dbReference type="Pfam" id="PF05193"/>
    </source>
</evidence>
<keyword evidence="3" id="KW-0679">Respiratory chain</keyword>
<organism evidence="13 14">
    <name type="scientific">Andalucia godoyi</name>
    <name type="common">Flagellate</name>
    <dbReference type="NCBI Taxonomy" id="505711"/>
    <lineage>
        <taxon>Eukaryota</taxon>
        <taxon>Discoba</taxon>
        <taxon>Jakobida</taxon>
        <taxon>Andalucina</taxon>
        <taxon>Andaluciidae</taxon>
        <taxon>Andalucia</taxon>
    </lineage>
</organism>
<evidence type="ECO:0000256" key="2">
    <source>
        <dbReference type="ARBA" id="ARBA00022448"/>
    </source>
</evidence>
<reference evidence="13" key="1">
    <citation type="submission" date="2019-09" db="EMBL/GenBank/DDBJ databases">
        <title>The Mitochondrial Proteome of the Jakobid, Andalucia godoyi, a Protist With the Most Gene-Rich and Bacteria-Like Mitochondrial Genome.</title>
        <authorList>
            <person name="Gray M.W."/>
            <person name="Burger G."/>
            <person name="Derelle R."/>
            <person name="Klimes V."/>
            <person name="Leger M."/>
            <person name="Sarrasin M."/>
            <person name="Vlcek C."/>
            <person name="Roger A.J."/>
            <person name="Elias M."/>
            <person name="Lang B.F."/>
        </authorList>
    </citation>
    <scope>NUCLEOTIDE SEQUENCE</scope>
    <source>
        <strain evidence="13">And28</strain>
    </source>
</reference>
<evidence type="ECO:0000256" key="3">
    <source>
        <dbReference type="ARBA" id="ARBA00022660"/>
    </source>
</evidence>
<dbReference type="InterPro" id="IPR011765">
    <property type="entry name" value="Pept_M16_N"/>
</dbReference>
<name>A0A8K0F1W5_ANDGO</name>
<dbReference type="AlphaFoldDB" id="A0A8K0F1W5"/>
<dbReference type="Proteomes" id="UP000799049">
    <property type="component" value="Unassembled WGS sequence"/>
</dbReference>
<evidence type="ECO:0000256" key="9">
    <source>
        <dbReference type="ARBA" id="ARBA00038146"/>
    </source>
</evidence>
<dbReference type="Pfam" id="PF00675">
    <property type="entry name" value="Peptidase_M16"/>
    <property type="match status" value="1"/>
</dbReference>
<dbReference type="Gene3D" id="3.30.830.10">
    <property type="entry name" value="Metalloenzyme, LuxS/M16 peptidase-like"/>
    <property type="match status" value="2"/>
</dbReference>
<protein>
    <recommendedName>
        <fullName evidence="10">Cytochrome b-c1 complex subunit 2, mitochondrial</fullName>
    </recommendedName>
</protein>